<sequence>MTHHAALAPHKLIGRCCVLRGNMNIT</sequence>
<dbReference type="Proteomes" id="UP000233769">
    <property type="component" value="Chromosome tk0001"/>
</dbReference>
<dbReference type="EMBL" id="LT962688">
    <property type="protein sequence ID" value="SOR28727.1"/>
    <property type="molecule type" value="Genomic_DNA"/>
</dbReference>
<proteinExistence type="predicted"/>
<gene>
    <name evidence="1" type="ORF">TK0001_2125</name>
</gene>
<protein>
    <submittedName>
        <fullName evidence="1">Uncharacterized protein</fullName>
    </submittedName>
</protein>
<accession>A0A2N9AMY5</accession>
<organism evidence="1 2">
    <name type="scientific">Methylorubrum extorquens</name>
    <name type="common">Methylobacterium dichloromethanicum</name>
    <name type="synonym">Methylobacterium extorquens</name>
    <dbReference type="NCBI Taxonomy" id="408"/>
    <lineage>
        <taxon>Bacteria</taxon>
        <taxon>Pseudomonadati</taxon>
        <taxon>Pseudomonadota</taxon>
        <taxon>Alphaproteobacteria</taxon>
        <taxon>Hyphomicrobiales</taxon>
        <taxon>Methylobacteriaceae</taxon>
        <taxon>Methylorubrum</taxon>
    </lineage>
</organism>
<evidence type="ECO:0000313" key="2">
    <source>
        <dbReference type="Proteomes" id="UP000233769"/>
    </source>
</evidence>
<reference evidence="2" key="1">
    <citation type="submission" date="2017-10" db="EMBL/GenBank/DDBJ databases">
        <authorList>
            <person name="Regsiter A."/>
            <person name="William W."/>
        </authorList>
    </citation>
    <scope>NUCLEOTIDE SEQUENCE [LARGE SCALE GENOMIC DNA]</scope>
</reference>
<dbReference type="AlphaFoldDB" id="A0A2N9AMY5"/>
<name>A0A2N9AMY5_METEX</name>
<evidence type="ECO:0000313" key="1">
    <source>
        <dbReference type="EMBL" id="SOR28727.1"/>
    </source>
</evidence>